<reference evidence="2 5" key="2">
    <citation type="submission" date="2020-08" db="EMBL/GenBank/DDBJ databases">
        <title>Genomic Encyclopedia of Type Strains, Phase IV (KMG-IV): sequencing the most valuable type-strain genomes for metagenomic binning, comparative biology and taxonomic classification.</title>
        <authorList>
            <person name="Goeker M."/>
        </authorList>
    </citation>
    <scope>NUCLEOTIDE SEQUENCE [LARGE SCALE GENOMIC DNA]</scope>
    <source>
        <strain evidence="2 5">DSM 12027</strain>
    </source>
</reference>
<gene>
    <name evidence="3" type="ORF">FHR04_01255</name>
    <name evidence="2" type="ORF">HNQ04_000443</name>
</gene>
<feature type="transmembrane region" description="Helical" evidence="1">
    <location>
        <begin position="91"/>
        <end position="113"/>
    </location>
</feature>
<keyword evidence="1" id="KW-0472">Membrane</keyword>
<evidence type="ECO:0000256" key="1">
    <source>
        <dbReference type="SAM" id="Phobius"/>
    </source>
</evidence>
<dbReference type="EMBL" id="JACHEW010000002">
    <property type="protein sequence ID" value="MBB6015214.1"/>
    <property type="molecule type" value="Genomic_DNA"/>
</dbReference>
<feature type="transmembrane region" description="Helical" evidence="1">
    <location>
        <begin position="64"/>
        <end position="85"/>
    </location>
</feature>
<evidence type="ECO:0000313" key="4">
    <source>
        <dbReference type="Proteomes" id="UP000313988"/>
    </source>
</evidence>
<proteinExistence type="predicted"/>
<evidence type="ECO:0000313" key="5">
    <source>
        <dbReference type="Proteomes" id="UP000629870"/>
    </source>
</evidence>
<keyword evidence="1" id="KW-0812">Transmembrane</keyword>
<dbReference type="Proteomes" id="UP000313988">
    <property type="component" value="Unassembled WGS sequence"/>
</dbReference>
<feature type="transmembrane region" description="Helical" evidence="1">
    <location>
        <begin position="31"/>
        <end position="52"/>
    </location>
</feature>
<dbReference type="Proteomes" id="UP000629870">
    <property type="component" value="Unassembled WGS sequence"/>
</dbReference>
<keyword evidence="5" id="KW-1185">Reference proteome</keyword>
<feature type="transmembrane region" description="Helical" evidence="1">
    <location>
        <begin position="125"/>
        <end position="145"/>
    </location>
</feature>
<protein>
    <submittedName>
        <fullName evidence="2">Cytochrome c oxidase assembly factor CtaG</fullName>
    </submittedName>
    <submittedName>
        <fullName evidence="3">Cytochrome c oxidase assembly protein</fullName>
    </submittedName>
</protein>
<sequence>MRQAYLIGAGAAILGASIFYASGMGLRPGSFSLHMGAHLLLSLGAAPLLVLAFPRWRPNVGGPLAFVAFNLVTYGVHLPAVYARLMTPGGMFLESLLSQMAACALLGAAITFSRDAYAMTAPDDTALGGVLMWVVGGFVVMAGAFSHFMQLLGTAEARNEPTH</sequence>
<keyword evidence="1" id="KW-1133">Transmembrane helix</keyword>
<dbReference type="OrthoDB" id="73049at2"/>
<dbReference type="RefSeq" id="WP_139400128.1">
    <property type="nucleotide sequence ID" value="NZ_JACHEW010000002.1"/>
</dbReference>
<comment type="caution">
    <text evidence="3">The sequence shown here is derived from an EMBL/GenBank/DDBJ whole genome shotgun (WGS) entry which is preliminary data.</text>
</comment>
<accession>A0A5C4YBK4</accession>
<organism evidence="3 4">
    <name type="scientific">Deinococcus radiopugnans ATCC 19172</name>
    <dbReference type="NCBI Taxonomy" id="585398"/>
    <lineage>
        <taxon>Bacteria</taxon>
        <taxon>Thermotogati</taxon>
        <taxon>Deinococcota</taxon>
        <taxon>Deinococci</taxon>
        <taxon>Deinococcales</taxon>
        <taxon>Deinococcaceae</taxon>
        <taxon>Deinococcus</taxon>
    </lineage>
</organism>
<dbReference type="AlphaFoldDB" id="A0A5C4YBK4"/>
<dbReference type="EMBL" id="VDMO01000001">
    <property type="protein sequence ID" value="TNM73082.1"/>
    <property type="molecule type" value="Genomic_DNA"/>
</dbReference>
<evidence type="ECO:0000313" key="3">
    <source>
        <dbReference type="EMBL" id="TNM73082.1"/>
    </source>
</evidence>
<name>A0A5C4YBK4_9DEIO</name>
<evidence type="ECO:0000313" key="2">
    <source>
        <dbReference type="EMBL" id="MBB6015214.1"/>
    </source>
</evidence>
<reference evidence="3 4" key="1">
    <citation type="submission" date="2019-06" db="EMBL/GenBank/DDBJ databases">
        <title>Genome sequence of Deinococcus radiopugnans ATCC 19172.</title>
        <authorList>
            <person name="Maclea K.S."/>
            <person name="Maynard C.R."/>
        </authorList>
    </citation>
    <scope>NUCLEOTIDE SEQUENCE [LARGE SCALE GENOMIC DNA]</scope>
    <source>
        <strain evidence="3 4">ATCC 19172</strain>
    </source>
</reference>